<evidence type="ECO:0000256" key="1">
    <source>
        <dbReference type="ARBA" id="ARBA00023125"/>
    </source>
</evidence>
<dbReference type="InterPro" id="IPR050624">
    <property type="entry name" value="HTH-type_Tx_Regulator"/>
</dbReference>
<dbReference type="GO" id="GO:0003677">
    <property type="term" value="F:DNA binding"/>
    <property type="evidence" value="ECO:0007669"/>
    <property type="project" value="UniProtKB-UniRule"/>
</dbReference>
<feature type="DNA-binding region" description="H-T-H motif" evidence="2">
    <location>
        <begin position="37"/>
        <end position="56"/>
    </location>
</feature>
<evidence type="ECO:0000256" key="2">
    <source>
        <dbReference type="PROSITE-ProRule" id="PRU00335"/>
    </source>
</evidence>
<dbReference type="InterPro" id="IPR009057">
    <property type="entry name" value="Homeodomain-like_sf"/>
</dbReference>
<evidence type="ECO:0000313" key="4">
    <source>
        <dbReference type="EMBL" id="QNN61615.1"/>
    </source>
</evidence>
<dbReference type="Pfam" id="PF00440">
    <property type="entry name" value="TetR_N"/>
    <property type="match status" value="1"/>
</dbReference>
<dbReference type="Proteomes" id="UP000515928">
    <property type="component" value="Chromosome"/>
</dbReference>
<dbReference type="RefSeq" id="WP_187534814.1">
    <property type="nucleotide sequence ID" value="NZ_CBCSHU010000003.1"/>
</dbReference>
<dbReference type="InterPro" id="IPR001647">
    <property type="entry name" value="HTH_TetR"/>
</dbReference>
<keyword evidence="5" id="KW-1185">Reference proteome</keyword>
<dbReference type="PANTHER" id="PTHR43479:SF11">
    <property type="entry name" value="ACREF_ENVCD OPERON REPRESSOR-RELATED"/>
    <property type="match status" value="1"/>
</dbReference>
<dbReference type="PANTHER" id="PTHR43479">
    <property type="entry name" value="ACREF/ENVCD OPERON REPRESSOR-RELATED"/>
    <property type="match status" value="1"/>
</dbReference>
<feature type="domain" description="HTH tetR-type" evidence="3">
    <location>
        <begin position="14"/>
        <end position="74"/>
    </location>
</feature>
<protein>
    <submittedName>
        <fullName evidence="4">TetR/AcrR family transcriptional regulator</fullName>
    </submittedName>
</protein>
<evidence type="ECO:0000313" key="5">
    <source>
        <dbReference type="Proteomes" id="UP000515928"/>
    </source>
</evidence>
<gene>
    <name evidence="4" type="ORF">H9L01_04480</name>
</gene>
<dbReference type="PROSITE" id="PS50977">
    <property type="entry name" value="HTH_TETR_2"/>
    <property type="match status" value="1"/>
</dbReference>
<proteinExistence type="predicted"/>
<reference evidence="4 5" key="1">
    <citation type="submission" date="2020-08" db="EMBL/GenBank/DDBJ databases">
        <title>Genome sequence of Erysipelothrix inopinata DSM 15511T.</title>
        <authorList>
            <person name="Hyun D.-W."/>
            <person name="Bae J.-W."/>
        </authorList>
    </citation>
    <scope>NUCLEOTIDE SEQUENCE [LARGE SCALE GENOMIC DNA]</scope>
    <source>
        <strain evidence="4 5">DSM 15511</strain>
    </source>
</reference>
<accession>A0A7G9S190</accession>
<keyword evidence="1 2" id="KW-0238">DNA-binding</keyword>
<evidence type="ECO:0000259" key="3">
    <source>
        <dbReference type="PROSITE" id="PS50977"/>
    </source>
</evidence>
<sequence length="203" mass="23818">MKTGPKGFTENEKIKLRELMISTCITSWIEHGYTKTSIAKITRDANIATGSFYLLFDNKEELFYESFLHIQDKLAKRAEEILKHNPSLEGFIQLNLMLYQEYESKPFLYTFNNHDFQLFLNKLNQDQINKLVESNFSSFEESLKICNLESEMTDTFTFDTLNILLSTLRSGHETTIPKKDIYETILRATLPQILRENDYDSRN</sequence>
<dbReference type="AlphaFoldDB" id="A0A7G9S190"/>
<dbReference type="KEGG" id="eio:H9L01_04480"/>
<name>A0A7G9S190_9FIRM</name>
<dbReference type="Gene3D" id="1.10.357.10">
    <property type="entry name" value="Tetracycline Repressor, domain 2"/>
    <property type="match status" value="1"/>
</dbReference>
<organism evidence="4 5">
    <name type="scientific">Erysipelothrix inopinata</name>
    <dbReference type="NCBI Taxonomy" id="225084"/>
    <lineage>
        <taxon>Bacteria</taxon>
        <taxon>Bacillati</taxon>
        <taxon>Bacillota</taxon>
        <taxon>Erysipelotrichia</taxon>
        <taxon>Erysipelotrichales</taxon>
        <taxon>Erysipelotrichaceae</taxon>
        <taxon>Erysipelothrix</taxon>
    </lineage>
</organism>
<dbReference type="SUPFAM" id="SSF46689">
    <property type="entry name" value="Homeodomain-like"/>
    <property type="match status" value="1"/>
</dbReference>
<dbReference type="EMBL" id="CP060715">
    <property type="protein sequence ID" value="QNN61615.1"/>
    <property type="molecule type" value="Genomic_DNA"/>
</dbReference>